<reference evidence="1" key="3">
    <citation type="submission" date="2025-09" db="UniProtKB">
        <authorList>
            <consortium name="Ensembl"/>
        </authorList>
    </citation>
    <scope>IDENTIFICATION</scope>
</reference>
<dbReference type="AlphaFoldDB" id="A0A8C9SJL5"/>
<organism evidence="1 2">
    <name type="scientific">Scleropages formosus</name>
    <name type="common">Asian bonytongue</name>
    <name type="synonym">Osteoglossum formosum</name>
    <dbReference type="NCBI Taxonomy" id="113540"/>
    <lineage>
        <taxon>Eukaryota</taxon>
        <taxon>Metazoa</taxon>
        <taxon>Chordata</taxon>
        <taxon>Craniata</taxon>
        <taxon>Vertebrata</taxon>
        <taxon>Euteleostomi</taxon>
        <taxon>Actinopterygii</taxon>
        <taxon>Neopterygii</taxon>
        <taxon>Teleostei</taxon>
        <taxon>Osteoglossocephala</taxon>
        <taxon>Osteoglossomorpha</taxon>
        <taxon>Osteoglossiformes</taxon>
        <taxon>Osteoglossidae</taxon>
        <taxon>Scleropages</taxon>
    </lineage>
</organism>
<evidence type="ECO:0000313" key="2">
    <source>
        <dbReference type="Proteomes" id="UP000694397"/>
    </source>
</evidence>
<dbReference type="Proteomes" id="UP000694397">
    <property type="component" value="Chromosome 8"/>
</dbReference>
<evidence type="ECO:0000313" key="1">
    <source>
        <dbReference type="Ensembl" id="ENSSFOP00015038576.1"/>
    </source>
</evidence>
<reference evidence="1" key="2">
    <citation type="submission" date="2025-08" db="UniProtKB">
        <authorList>
            <consortium name="Ensembl"/>
        </authorList>
    </citation>
    <scope>IDENTIFICATION</scope>
</reference>
<sequence>MLTRRSEPRALFHSRFRERMKKLQQRGPSRVLLLCSC</sequence>
<protein>
    <submittedName>
        <fullName evidence="1">Uncharacterized protein</fullName>
    </submittedName>
</protein>
<reference evidence="1 2" key="1">
    <citation type="submission" date="2019-04" db="EMBL/GenBank/DDBJ databases">
        <authorList>
            <consortium name="Wellcome Sanger Institute Data Sharing"/>
        </authorList>
    </citation>
    <scope>NUCLEOTIDE SEQUENCE [LARGE SCALE GENOMIC DNA]</scope>
</reference>
<dbReference type="Ensembl" id="ENSSFOT00015050500.1">
    <property type="protein sequence ID" value="ENSSFOP00015038576.1"/>
    <property type="gene ID" value="ENSSFOG00015024453.1"/>
</dbReference>
<proteinExistence type="predicted"/>
<keyword evidence="2" id="KW-1185">Reference proteome</keyword>
<accession>A0A8C9SJL5</accession>
<name>A0A8C9SJL5_SCLFO</name>